<reference evidence="2" key="1">
    <citation type="journal article" date="2007" name="Genome Biol.">
        <title>Comparison of Francisella tularensis genomes reveals evolutionary events associated with the emergence of human pathogenic strains.</title>
        <authorList>
            <person name="Rohmer L."/>
            <person name="Fong C."/>
            <person name="Abmayr S."/>
            <person name="Wasnick M."/>
            <person name="Larson Freeman T.J."/>
            <person name="Radey M."/>
            <person name="Guina T."/>
            <person name="Svensson K."/>
            <person name="Hayden H.S."/>
            <person name="Jacobs M."/>
            <person name="Gallagher L.A."/>
            <person name="Manoil C."/>
            <person name="Ernst R.K."/>
            <person name="Drees B."/>
            <person name="Buckley D."/>
            <person name="Haugen E."/>
            <person name="Bovee D."/>
            <person name="Zhou Y."/>
            <person name="Chang J."/>
            <person name="Levy R."/>
            <person name="Lim R."/>
            <person name="Gillett W."/>
            <person name="Guenthener D."/>
            <person name="Kang A."/>
            <person name="Shaffer S.A."/>
            <person name="Taylor G."/>
            <person name="Chen J."/>
            <person name="Gallis B."/>
            <person name="D'Argenio D.A."/>
            <person name="Forsman M."/>
            <person name="Olson M.V."/>
            <person name="Goodlett D.R."/>
            <person name="Kaul R."/>
            <person name="Miller S.I."/>
            <person name="Brittnacher M.J."/>
        </authorList>
    </citation>
    <scope>NUCLEOTIDE SEQUENCE [LARGE SCALE GENOMIC DNA]</scope>
    <source>
        <strain evidence="2">U112</strain>
    </source>
</reference>
<dbReference type="EMBL" id="CP000439">
    <property type="protein sequence ID" value="ABK89280.1"/>
    <property type="molecule type" value="Genomic_DNA"/>
</dbReference>
<organism evidence="1 2">
    <name type="scientific">Francisella tularensis subsp. novicida (strain ATCC 15482 / CCUG 33449 / U112)</name>
    <dbReference type="NCBI Taxonomy" id="401614"/>
    <lineage>
        <taxon>Bacteria</taxon>
        <taxon>Pseudomonadati</taxon>
        <taxon>Pseudomonadota</taxon>
        <taxon>Gammaproteobacteria</taxon>
        <taxon>Thiotrichales</taxon>
        <taxon>Francisellaceae</taxon>
        <taxon>Francisella</taxon>
    </lineage>
</organism>
<evidence type="ECO:0000313" key="2">
    <source>
        <dbReference type="Proteomes" id="UP000000762"/>
    </source>
</evidence>
<gene>
    <name evidence="1" type="ordered locus">FTN_0375</name>
</gene>
<name>A0Q4W5_FRATN</name>
<proteinExistence type="predicted"/>
<dbReference type="Proteomes" id="UP000000762">
    <property type="component" value="Chromosome"/>
</dbReference>
<dbReference type="AlphaFoldDB" id="A0Q4W5"/>
<sequence>MRNTRASLLVNTHGLARFKFRTYPIIFRKTKRGAKTMLIKTIHLDNNFEATNPSDKDYLLSIDTVITDLDSEGVIGLFVEIDVIAKYVGLNVELVHNILNLEQEFINKVHYRKININGHCKQFLDIEYLNIFLLDLLNQATQKGYNVLKLQSLIVNLSFTIITEWNNQAYKLKKAIAVLDITIANTFDNSKDIFNLLSYFSNRVS</sequence>
<keyword evidence="2" id="KW-1185">Reference proteome</keyword>
<accession>A0Q4W5</accession>
<dbReference type="KEGG" id="ftn:FTN_0375"/>
<protein>
    <submittedName>
        <fullName evidence="1">Uncharacterized protein</fullName>
    </submittedName>
</protein>
<evidence type="ECO:0000313" key="1">
    <source>
        <dbReference type="EMBL" id="ABK89280.1"/>
    </source>
</evidence>